<comment type="caution">
    <text evidence="5">The sequence shown here is derived from an EMBL/GenBank/DDBJ whole genome shotgun (WGS) entry which is preliminary data.</text>
</comment>
<feature type="domain" description="Trichohyalin-plectin-homology" evidence="4">
    <location>
        <begin position="139"/>
        <end position="481"/>
    </location>
</feature>
<evidence type="ECO:0000256" key="2">
    <source>
        <dbReference type="SAM" id="Coils"/>
    </source>
</evidence>
<evidence type="ECO:0000259" key="4">
    <source>
        <dbReference type="Pfam" id="PF13868"/>
    </source>
</evidence>
<keyword evidence="1 2" id="KW-0175">Coiled coil</keyword>
<evidence type="ECO:0000313" key="6">
    <source>
        <dbReference type="Proteomes" id="UP001591681"/>
    </source>
</evidence>
<proteinExistence type="predicted"/>
<accession>A0ABD1J4D3</accession>
<protein>
    <recommendedName>
        <fullName evidence="4">Trichohyalin-plectin-homology domain-containing protein</fullName>
    </recommendedName>
</protein>
<name>A0ABD1J4D3_9TELE</name>
<reference evidence="5 6" key="1">
    <citation type="submission" date="2024-09" db="EMBL/GenBank/DDBJ databases">
        <title>A chromosome-level genome assembly of Gray's grenadier anchovy, Coilia grayii.</title>
        <authorList>
            <person name="Fu Z."/>
        </authorList>
    </citation>
    <scope>NUCLEOTIDE SEQUENCE [LARGE SCALE GENOMIC DNA]</scope>
    <source>
        <strain evidence="5">G4</strain>
        <tissue evidence="5">Muscle</tissue>
    </source>
</reference>
<dbReference type="Proteomes" id="UP001591681">
    <property type="component" value="Unassembled WGS sequence"/>
</dbReference>
<dbReference type="InterPro" id="IPR043597">
    <property type="entry name" value="TPH_dom"/>
</dbReference>
<dbReference type="EMBL" id="JBHFQA010000020">
    <property type="protein sequence ID" value="KAL2080976.1"/>
    <property type="molecule type" value="Genomic_DNA"/>
</dbReference>
<feature type="coiled-coil region" evidence="2">
    <location>
        <begin position="296"/>
        <end position="430"/>
    </location>
</feature>
<feature type="coiled-coil region" evidence="2">
    <location>
        <begin position="183"/>
        <end position="259"/>
    </location>
</feature>
<keyword evidence="6" id="KW-1185">Reference proteome</keyword>
<organism evidence="5 6">
    <name type="scientific">Coilia grayii</name>
    <name type="common">Gray's grenadier anchovy</name>
    <dbReference type="NCBI Taxonomy" id="363190"/>
    <lineage>
        <taxon>Eukaryota</taxon>
        <taxon>Metazoa</taxon>
        <taxon>Chordata</taxon>
        <taxon>Craniata</taxon>
        <taxon>Vertebrata</taxon>
        <taxon>Euteleostomi</taxon>
        <taxon>Actinopterygii</taxon>
        <taxon>Neopterygii</taxon>
        <taxon>Teleostei</taxon>
        <taxon>Clupei</taxon>
        <taxon>Clupeiformes</taxon>
        <taxon>Clupeoidei</taxon>
        <taxon>Engraulidae</taxon>
        <taxon>Coilinae</taxon>
        <taxon>Coilia</taxon>
    </lineage>
</organism>
<dbReference type="PANTHER" id="PTHR28663">
    <property type="entry name" value="COILED-COIL DOMAIN-CONTAINING PROTEIN 173"/>
    <property type="match status" value="1"/>
</dbReference>
<dbReference type="InterPro" id="IPR039986">
    <property type="entry name" value="CFAP210"/>
</dbReference>
<evidence type="ECO:0000256" key="1">
    <source>
        <dbReference type="ARBA" id="ARBA00023054"/>
    </source>
</evidence>
<sequence length="552" mass="64907">MSTASASVVQYGRRKGSSKNMKAQELKNETKPQLDLRQVTILPKSEWLRIQDSLNHVNKYNESLMEAARQREAMHLRSKEVVKFWSNTIAGQRQKKLEAKKIREEVEEEERKRVDIEEAKYQAEKRREAIEKAKAQQYYQTDRIKGFHSALLLTEVLKEREAQMELKRRIREASRDVDKEVMMVLKQREEQALRQDMEKIQKRRQDSEATAKGLMQQIKEHELCREQESLEYKKEGEELQRLKELYEQEQATLEQKQLENKRNMMKTHNALVADREVLRATEAQKLAIEDQKCQVFAEAKRKMMKLRKEKEAERLSEMQKVRDEIIARLAAHQEERKSNEEELIARAVEEREAREARLHREKEERREAMLRTIAAHREATRQDQEQRAAEERQKALDLLKAKKDADRVFLEKQHLKAERMREDNQALQQTYIHQMAEKRGRDQRLKQDLQDFESANGQLVAEEERQFQQYAKHVIGTAKEAGRNPSLLQRAAREGIGGGLGPIFGGVRPSYLVQDNTGVQMPSYVGPATQDVRELNETTDIQKSKKRLGFTW</sequence>
<dbReference type="Pfam" id="PF13868">
    <property type="entry name" value="TPH"/>
    <property type="match status" value="1"/>
</dbReference>
<feature type="compositionally biased region" description="Basic and acidic residues" evidence="3">
    <location>
        <begin position="22"/>
        <end position="31"/>
    </location>
</feature>
<feature type="region of interest" description="Disordered" evidence="3">
    <location>
        <begin position="1"/>
        <end position="31"/>
    </location>
</feature>
<feature type="coiled-coil region" evidence="2">
    <location>
        <begin position="89"/>
        <end position="136"/>
    </location>
</feature>
<evidence type="ECO:0000313" key="5">
    <source>
        <dbReference type="EMBL" id="KAL2080976.1"/>
    </source>
</evidence>
<gene>
    <name evidence="5" type="ORF">ACEWY4_022829</name>
</gene>
<dbReference type="AlphaFoldDB" id="A0ABD1J4D3"/>
<evidence type="ECO:0000256" key="3">
    <source>
        <dbReference type="SAM" id="MobiDB-lite"/>
    </source>
</evidence>
<dbReference type="PANTHER" id="PTHR28663:SF1">
    <property type="entry name" value="CILIA- AND FLAGELLA- ASSOCIATED PROTEIN 210"/>
    <property type="match status" value="1"/>
</dbReference>